<dbReference type="Proteomes" id="UP000076871">
    <property type="component" value="Unassembled WGS sequence"/>
</dbReference>
<reference evidence="7 8" key="1">
    <citation type="journal article" date="2016" name="Mol. Biol. Evol.">
        <title>Comparative Genomics of Early-Diverging Mushroom-Forming Fungi Provides Insights into the Origins of Lignocellulose Decay Capabilities.</title>
        <authorList>
            <person name="Nagy L.G."/>
            <person name="Riley R."/>
            <person name="Tritt A."/>
            <person name="Adam C."/>
            <person name="Daum C."/>
            <person name="Floudas D."/>
            <person name="Sun H."/>
            <person name="Yadav J.S."/>
            <person name="Pangilinan J."/>
            <person name="Larsson K.H."/>
            <person name="Matsuura K."/>
            <person name="Barry K."/>
            <person name="Labutti K."/>
            <person name="Kuo R."/>
            <person name="Ohm R.A."/>
            <person name="Bhattacharya S.S."/>
            <person name="Shirouzu T."/>
            <person name="Yoshinaga Y."/>
            <person name="Martin F.M."/>
            <person name="Grigoriev I.V."/>
            <person name="Hibbett D.S."/>
        </authorList>
    </citation>
    <scope>NUCLEOTIDE SEQUENCE [LARGE SCALE GENOMIC DNA]</scope>
    <source>
        <strain evidence="7 8">93-53</strain>
    </source>
</reference>
<name>A0A165DPJ7_9APHY</name>
<evidence type="ECO:0000256" key="3">
    <source>
        <dbReference type="ARBA" id="ARBA00023027"/>
    </source>
</evidence>
<proteinExistence type="inferred from homology"/>
<gene>
    <name evidence="7" type="ORF">LAESUDRAFT_656068</name>
</gene>
<dbReference type="GO" id="GO:0016620">
    <property type="term" value="F:oxidoreductase activity, acting on the aldehyde or oxo group of donors, NAD or NADP as acceptor"/>
    <property type="evidence" value="ECO:0007669"/>
    <property type="project" value="InterPro"/>
</dbReference>
<evidence type="ECO:0000256" key="5">
    <source>
        <dbReference type="RuleBase" id="RU003345"/>
    </source>
</evidence>
<protein>
    <submittedName>
        <fullName evidence="7">ALDH-like protein</fullName>
    </submittedName>
</protein>
<dbReference type="InterPro" id="IPR016162">
    <property type="entry name" value="Ald_DH_N"/>
</dbReference>
<dbReference type="AlphaFoldDB" id="A0A165DPJ7"/>
<evidence type="ECO:0000256" key="2">
    <source>
        <dbReference type="ARBA" id="ARBA00023002"/>
    </source>
</evidence>
<dbReference type="RefSeq" id="XP_040763079.1">
    <property type="nucleotide sequence ID" value="XM_040904593.1"/>
</dbReference>
<keyword evidence="2 5" id="KW-0560">Oxidoreductase</keyword>
<evidence type="ECO:0000313" key="8">
    <source>
        <dbReference type="Proteomes" id="UP000076871"/>
    </source>
</evidence>
<sequence>MPALFTPLYIDGQECSASSDACYEVQNSYSKEIVTLASSASSQDCQNAVDAAARAFNTWERVPLSAKRDYFLKAADLLETERYRAKVKLALQEETCAADFLVDFNLQVSVEWLRHIAGLVTQLKGESFPSTIPGGYVIAQRRAQGVILAVAPWNAPVILAVRAIGYPIICGNTVVFKTSENSPRTQFIIAELLHEVGLPKGVLNVVHISRENAPAMTSEMIAHPAVRKINFTGSDRVGRLIAAEAAKYLKPCVFELGGKAPVVVLEGADVPRAARAITFSALLHSGQICMSTERVIVQRQEAQNLIKALIEEFSKFKSGGPGERLSAQFTEASAAHIVAMLAEAKQNGARFLLGDGTRDGPVVQPHIVTDVKPGNALWDQESFGPVVVLVEVDTIDEAVDFANASDYTLVGALWTKDLNTAMDVSMRIRSGCVNVNGPTVHLEDRDHTGLGGGSGYSNFSVESFTDVRMVVIHPADAPPYPLVG</sequence>
<dbReference type="STRING" id="1314785.A0A165DPJ7"/>
<evidence type="ECO:0000256" key="1">
    <source>
        <dbReference type="ARBA" id="ARBA00009986"/>
    </source>
</evidence>
<evidence type="ECO:0000259" key="6">
    <source>
        <dbReference type="Pfam" id="PF00171"/>
    </source>
</evidence>
<dbReference type="GeneID" id="63821623"/>
<dbReference type="InterPro" id="IPR016163">
    <property type="entry name" value="Ald_DH_C"/>
</dbReference>
<evidence type="ECO:0000313" key="7">
    <source>
        <dbReference type="EMBL" id="KZT05339.1"/>
    </source>
</evidence>
<dbReference type="Gene3D" id="3.40.605.10">
    <property type="entry name" value="Aldehyde Dehydrogenase, Chain A, domain 1"/>
    <property type="match status" value="1"/>
</dbReference>
<dbReference type="InterPro" id="IPR016161">
    <property type="entry name" value="Ald_DH/histidinol_DH"/>
</dbReference>
<dbReference type="PROSITE" id="PS00687">
    <property type="entry name" value="ALDEHYDE_DEHYDR_GLU"/>
    <property type="match status" value="1"/>
</dbReference>
<feature type="active site" evidence="4">
    <location>
        <position position="255"/>
    </location>
</feature>
<organism evidence="7 8">
    <name type="scientific">Laetiporus sulphureus 93-53</name>
    <dbReference type="NCBI Taxonomy" id="1314785"/>
    <lineage>
        <taxon>Eukaryota</taxon>
        <taxon>Fungi</taxon>
        <taxon>Dikarya</taxon>
        <taxon>Basidiomycota</taxon>
        <taxon>Agaricomycotina</taxon>
        <taxon>Agaricomycetes</taxon>
        <taxon>Polyporales</taxon>
        <taxon>Laetiporus</taxon>
    </lineage>
</organism>
<dbReference type="OrthoDB" id="310895at2759"/>
<dbReference type="EMBL" id="KV427630">
    <property type="protein sequence ID" value="KZT05339.1"/>
    <property type="molecule type" value="Genomic_DNA"/>
</dbReference>
<dbReference type="Pfam" id="PF00171">
    <property type="entry name" value="Aldedh"/>
    <property type="match status" value="1"/>
</dbReference>
<dbReference type="SUPFAM" id="SSF53720">
    <property type="entry name" value="ALDH-like"/>
    <property type="match status" value="1"/>
</dbReference>
<feature type="domain" description="Aldehyde dehydrogenase" evidence="6">
    <location>
        <begin position="20"/>
        <end position="460"/>
    </location>
</feature>
<dbReference type="PANTHER" id="PTHR42986">
    <property type="entry name" value="BENZALDEHYDE DEHYDROGENASE YFMT"/>
    <property type="match status" value="1"/>
</dbReference>
<evidence type="ECO:0000256" key="4">
    <source>
        <dbReference type="PROSITE-ProRule" id="PRU10007"/>
    </source>
</evidence>
<accession>A0A165DPJ7</accession>
<dbReference type="InParanoid" id="A0A165DPJ7"/>
<keyword evidence="3" id="KW-0520">NAD</keyword>
<dbReference type="PANTHER" id="PTHR42986:SF1">
    <property type="entry name" value="BENZALDEHYDE DEHYDROGENASE YFMT"/>
    <property type="match status" value="1"/>
</dbReference>
<dbReference type="InterPro" id="IPR015590">
    <property type="entry name" value="Aldehyde_DH_dom"/>
</dbReference>
<comment type="similarity">
    <text evidence="1 5">Belongs to the aldehyde dehydrogenase family.</text>
</comment>
<keyword evidence="8" id="KW-1185">Reference proteome</keyword>
<dbReference type="Gene3D" id="3.40.309.10">
    <property type="entry name" value="Aldehyde Dehydrogenase, Chain A, domain 2"/>
    <property type="match status" value="1"/>
</dbReference>
<dbReference type="InterPro" id="IPR029510">
    <property type="entry name" value="Ald_DH_CS_GLU"/>
</dbReference>